<accession>A0ABR3KWA2</accession>
<evidence type="ECO:0000256" key="5">
    <source>
        <dbReference type="ARBA" id="ARBA00023242"/>
    </source>
</evidence>
<feature type="region of interest" description="Disordered" evidence="7">
    <location>
        <begin position="144"/>
        <end position="165"/>
    </location>
</feature>
<proteinExistence type="predicted"/>
<evidence type="ECO:0000256" key="6">
    <source>
        <dbReference type="PROSITE-ProRule" id="PRU00042"/>
    </source>
</evidence>
<dbReference type="SMART" id="SM00355">
    <property type="entry name" value="ZnF_C2H2"/>
    <property type="match status" value="3"/>
</dbReference>
<dbReference type="PROSITE" id="PS00028">
    <property type="entry name" value="ZINC_FINGER_C2H2_1"/>
    <property type="match status" value="1"/>
</dbReference>
<dbReference type="PROSITE" id="PS50157">
    <property type="entry name" value="ZINC_FINGER_C2H2_2"/>
    <property type="match status" value="3"/>
</dbReference>
<dbReference type="PANTHER" id="PTHR24393:SF138">
    <property type="entry name" value="IP01201P-RELATED"/>
    <property type="match status" value="1"/>
</dbReference>
<dbReference type="InterPro" id="IPR013087">
    <property type="entry name" value="Znf_C2H2_type"/>
</dbReference>
<feature type="region of interest" description="Disordered" evidence="7">
    <location>
        <begin position="96"/>
        <end position="126"/>
    </location>
</feature>
<dbReference type="SUPFAM" id="SSF57667">
    <property type="entry name" value="beta-beta-alpha zinc fingers"/>
    <property type="match status" value="2"/>
</dbReference>
<dbReference type="InterPro" id="IPR036236">
    <property type="entry name" value="Znf_C2H2_sf"/>
</dbReference>
<evidence type="ECO:0000256" key="3">
    <source>
        <dbReference type="ARBA" id="ARBA00022771"/>
    </source>
</evidence>
<name>A0ABR3KWA2_TRISP</name>
<gene>
    <name evidence="9" type="ORF">TSPI_08229</name>
</gene>
<comment type="caution">
    <text evidence="9">The sequence shown here is derived from an EMBL/GenBank/DDBJ whole genome shotgun (WGS) entry which is preliminary data.</text>
</comment>
<evidence type="ECO:0000256" key="4">
    <source>
        <dbReference type="ARBA" id="ARBA00022833"/>
    </source>
</evidence>
<feature type="domain" description="C2H2-type" evidence="8">
    <location>
        <begin position="24"/>
        <end position="51"/>
    </location>
</feature>
<evidence type="ECO:0000256" key="1">
    <source>
        <dbReference type="ARBA" id="ARBA00022723"/>
    </source>
</evidence>
<feature type="compositionally biased region" description="Low complexity" evidence="7">
    <location>
        <begin position="104"/>
        <end position="124"/>
    </location>
</feature>
<dbReference type="Gene3D" id="3.30.160.60">
    <property type="entry name" value="Classic Zinc Finger"/>
    <property type="match status" value="3"/>
</dbReference>
<keyword evidence="5" id="KW-0539">Nucleus</keyword>
<organism evidence="9 10">
    <name type="scientific">Trichinella spiralis</name>
    <name type="common">Trichina worm</name>
    <dbReference type="NCBI Taxonomy" id="6334"/>
    <lineage>
        <taxon>Eukaryota</taxon>
        <taxon>Metazoa</taxon>
        <taxon>Ecdysozoa</taxon>
        <taxon>Nematoda</taxon>
        <taxon>Enoplea</taxon>
        <taxon>Dorylaimia</taxon>
        <taxon>Trichinellida</taxon>
        <taxon>Trichinellidae</taxon>
        <taxon>Trichinella</taxon>
    </lineage>
</organism>
<evidence type="ECO:0000313" key="9">
    <source>
        <dbReference type="EMBL" id="KAL1244925.1"/>
    </source>
</evidence>
<feature type="domain" description="C2H2-type" evidence="8">
    <location>
        <begin position="52"/>
        <end position="79"/>
    </location>
</feature>
<keyword evidence="2" id="KW-0677">Repeat</keyword>
<reference evidence="9 10" key="1">
    <citation type="submission" date="2024-07" db="EMBL/GenBank/DDBJ databases">
        <title>Enhanced genomic and transcriptomic resources for Trichinella pseudospiralis and T. spiralis underpin the discovery of pronounced molecular differences between stages and species.</title>
        <authorList>
            <person name="Pasi K.K."/>
            <person name="La Rosa G."/>
            <person name="Gomez-Morales M.A."/>
            <person name="Tosini F."/>
            <person name="Sumanam S."/>
            <person name="Young N.D."/>
            <person name="Chang B.C."/>
            <person name="Robin G.B."/>
        </authorList>
    </citation>
    <scope>NUCLEOTIDE SEQUENCE [LARGE SCALE GENOMIC DNA]</scope>
    <source>
        <strain evidence="9">ISS534</strain>
    </source>
</reference>
<protein>
    <submittedName>
        <fullName evidence="9">Zinc finger protein</fullName>
    </submittedName>
</protein>
<dbReference type="PANTHER" id="PTHR24393">
    <property type="entry name" value="ZINC FINGER PROTEIN"/>
    <property type="match status" value="1"/>
</dbReference>
<dbReference type="Proteomes" id="UP001558632">
    <property type="component" value="Unassembled WGS sequence"/>
</dbReference>
<evidence type="ECO:0000256" key="7">
    <source>
        <dbReference type="SAM" id="MobiDB-lite"/>
    </source>
</evidence>
<evidence type="ECO:0000259" key="8">
    <source>
        <dbReference type="PROSITE" id="PS50157"/>
    </source>
</evidence>
<dbReference type="EMBL" id="JBEUSY010000121">
    <property type="protein sequence ID" value="KAL1244925.1"/>
    <property type="molecule type" value="Genomic_DNA"/>
</dbReference>
<keyword evidence="3 6" id="KW-0863">Zinc-finger</keyword>
<evidence type="ECO:0000256" key="2">
    <source>
        <dbReference type="ARBA" id="ARBA00022737"/>
    </source>
</evidence>
<keyword evidence="4" id="KW-0862">Zinc</keyword>
<sequence>MWQSFQTIIHFEHSSDDPHRHQTLRLPYCDKRFHQKSDMKKHTYIHTGEKPHKCKICGKAFSQSSNLITHTRKHTGLKPFVCGLCGRAFQRKVDFRRHEDSHHQSLTSSDAAQQQQQPSRQAGAGNKFSMFNFGSTYVTSTVSPTLTNHPNQQFHFNTKQQHQAS</sequence>
<feature type="domain" description="C2H2-type" evidence="8">
    <location>
        <begin position="80"/>
        <end position="102"/>
    </location>
</feature>
<dbReference type="Pfam" id="PF00096">
    <property type="entry name" value="zf-C2H2"/>
    <property type="match status" value="2"/>
</dbReference>
<keyword evidence="10" id="KW-1185">Reference proteome</keyword>
<evidence type="ECO:0000313" key="10">
    <source>
        <dbReference type="Proteomes" id="UP001558632"/>
    </source>
</evidence>
<keyword evidence="1" id="KW-0479">Metal-binding</keyword>